<dbReference type="EMBL" id="FNZX01000005">
    <property type="protein sequence ID" value="SEK40685.1"/>
    <property type="molecule type" value="Genomic_DNA"/>
</dbReference>
<protein>
    <submittedName>
        <fullName evidence="1">Uncharacterized protein</fullName>
    </submittedName>
</protein>
<sequence>MRYYKESEKGVEAVCKLMEDMKNQKAQETRLDDIQKMMTKLKLTVEQAMDVLDIPPAERMSYLERIDAR</sequence>
<proteinExistence type="predicted"/>
<accession>A0A1H7GXS3</accession>
<dbReference type="AlphaFoldDB" id="A0A1H7GXS3"/>
<dbReference type="Proteomes" id="UP000182321">
    <property type="component" value="Unassembled WGS sequence"/>
</dbReference>
<keyword evidence="2" id="KW-1185">Reference proteome</keyword>
<organism evidence="1 2">
    <name type="scientific">Pseudobutyrivibrio ruminis</name>
    <dbReference type="NCBI Taxonomy" id="46206"/>
    <lineage>
        <taxon>Bacteria</taxon>
        <taxon>Bacillati</taxon>
        <taxon>Bacillota</taxon>
        <taxon>Clostridia</taxon>
        <taxon>Lachnospirales</taxon>
        <taxon>Lachnospiraceae</taxon>
        <taxon>Pseudobutyrivibrio</taxon>
    </lineage>
</organism>
<reference evidence="2" key="1">
    <citation type="submission" date="2016-10" db="EMBL/GenBank/DDBJ databases">
        <authorList>
            <person name="Varghese N."/>
        </authorList>
    </citation>
    <scope>NUCLEOTIDE SEQUENCE [LARGE SCALE GENOMIC DNA]</scope>
    <source>
        <strain evidence="2">ACV-9</strain>
    </source>
</reference>
<evidence type="ECO:0000313" key="1">
    <source>
        <dbReference type="EMBL" id="SEK40685.1"/>
    </source>
</evidence>
<name>A0A1H7GXS3_9FIRM</name>
<evidence type="ECO:0000313" key="2">
    <source>
        <dbReference type="Proteomes" id="UP000182321"/>
    </source>
</evidence>
<dbReference type="RefSeq" id="WP_074789398.1">
    <property type="nucleotide sequence ID" value="NZ_FNZX01000005.1"/>
</dbReference>
<gene>
    <name evidence="1" type="ORF">SAMN02910377_00762</name>
</gene>